<comment type="caution">
    <text evidence="2">The sequence shown here is derived from an EMBL/GenBank/DDBJ whole genome shotgun (WGS) entry which is preliminary data.</text>
</comment>
<organism evidence="2 3">
    <name type="scientific">Pleurodeles waltl</name>
    <name type="common">Iberian ribbed newt</name>
    <dbReference type="NCBI Taxonomy" id="8319"/>
    <lineage>
        <taxon>Eukaryota</taxon>
        <taxon>Metazoa</taxon>
        <taxon>Chordata</taxon>
        <taxon>Craniata</taxon>
        <taxon>Vertebrata</taxon>
        <taxon>Euteleostomi</taxon>
        <taxon>Amphibia</taxon>
        <taxon>Batrachia</taxon>
        <taxon>Caudata</taxon>
        <taxon>Salamandroidea</taxon>
        <taxon>Salamandridae</taxon>
        <taxon>Pleurodelinae</taxon>
        <taxon>Pleurodeles</taxon>
    </lineage>
</organism>
<feature type="region of interest" description="Disordered" evidence="1">
    <location>
        <begin position="45"/>
        <end position="69"/>
    </location>
</feature>
<evidence type="ECO:0000313" key="2">
    <source>
        <dbReference type="EMBL" id="KAJ1151068.1"/>
    </source>
</evidence>
<keyword evidence="3" id="KW-1185">Reference proteome</keyword>
<dbReference type="Proteomes" id="UP001066276">
    <property type="component" value="Chromosome 5"/>
</dbReference>
<accession>A0AAV7RJP3</accession>
<proteinExistence type="predicted"/>
<dbReference type="EMBL" id="JANPWB010000009">
    <property type="protein sequence ID" value="KAJ1151068.1"/>
    <property type="molecule type" value="Genomic_DNA"/>
</dbReference>
<evidence type="ECO:0000256" key="1">
    <source>
        <dbReference type="SAM" id="MobiDB-lite"/>
    </source>
</evidence>
<reference evidence="2" key="1">
    <citation type="journal article" date="2022" name="bioRxiv">
        <title>Sequencing and chromosome-scale assembly of the giantPleurodeles waltlgenome.</title>
        <authorList>
            <person name="Brown T."/>
            <person name="Elewa A."/>
            <person name="Iarovenko S."/>
            <person name="Subramanian E."/>
            <person name="Araus A.J."/>
            <person name="Petzold A."/>
            <person name="Susuki M."/>
            <person name="Suzuki K.-i.T."/>
            <person name="Hayashi T."/>
            <person name="Toyoda A."/>
            <person name="Oliveira C."/>
            <person name="Osipova E."/>
            <person name="Leigh N.D."/>
            <person name="Simon A."/>
            <person name="Yun M.H."/>
        </authorList>
    </citation>
    <scope>NUCLEOTIDE SEQUENCE</scope>
    <source>
        <strain evidence="2">20211129_DDA</strain>
        <tissue evidence="2">Liver</tissue>
    </source>
</reference>
<feature type="compositionally biased region" description="Basic and acidic residues" evidence="1">
    <location>
        <begin position="14"/>
        <end position="23"/>
    </location>
</feature>
<gene>
    <name evidence="2" type="ORF">NDU88_003855</name>
</gene>
<feature type="region of interest" description="Disordered" evidence="1">
    <location>
        <begin position="1"/>
        <end position="23"/>
    </location>
</feature>
<protein>
    <submittedName>
        <fullName evidence="2">Uncharacterized protein</fullName>
    </submittedName>
</protein>
<evidence type="ECO:0000313" key="3">
    <source>
        <dbReference type="Proteomes" id="UP001066276"/>
    </source>
</evidence>
<dbReference type="AlphaFoldDB" id="A0AAV7RJP3"/>
<sequence>MEGSDVRTYSIHKGPRDEKLWSSPQRYRETLGKVADLHATSELMETKGTEDEEELALGPGCGWPESEES</sequence>
<name>A0AAV7RJP3_PLEWA</name>